<evidence type="ECO:0000313" key="3">
    <source>
        <dbReference type="Proteomes" id="UP000321580"/>
    </source>
</evidence>
<sequence>MAGLAGFEKADALKIRTILIATRRWLFCAGTALLTAAPCCAQVIHLGAIIRGDTARPEVALVFTGHEYAEGGEEILRVLEREGAPASFFFTGAFLEAYPELAKRAFEAGHYVGPHSDGHLLYCPWEDRQQLLVTRDSFQNDLRRNYQKLAALGIPSGSAPFFLPPYEWYNDSIAHWTAQEGLQLINMTPGTLTHADYTVPEAHNYRSSAAIWESLSRPPHLNGFLLLSHIGVGPRRPDKFYALLPRLIRWLRAGGYRLARVDELLQNE</sequence>
<protein>
    <submittedName>
        <fullName evidence="2">Polysaccharide deacetylase family protein</fullName>
    </submittedName>
</protein>
<keyword evidence="3" id="KW-1185">Reference proteome</keyword>
<evidence type="ECO:0000313" key="2">
    <source>
        <dbReference type="EMBL" id="TXB70305.1"/>
    </source>
</evidence>
<proteinExistence type="predicted"/>
<dbReference type="OrthoDB" id="837450at2"/>
<dbReference type="SUPFAM" id="SSF88713">
    <property type="entry name" value="Glycoside hydrolase/deacetylase"/>
    <property type="match status" value="1"/>
</dbReference>
<dbReference type="Gene3D" id="3.20.20.370">
    <property type="entry name" value="Glycoside hydrolase/deacetylase"/>
    <property type="match status" value="1"/>
</dbReference>
<dbReference type="EMBL" id="VOOR01000001">
    <property type="protein sequence ID" value="TXB70305.1"/>
    <property type="molecule type" value="Genomic_DNA"/>
</dbReference>
<name>A0A5C6S7A1_9BACT</name>
<dbReference type="PANTHER" id="PTHR10587">
    <property type="entry name" value="GLYCOSYL TRANSFERASE-RELATED"/>
    <property type="match status" value="1"/>
</dbReference>
<accession>A0A5C6S7A1</accession>
<dbReference type="Pfam" id="PF01522">
    <property type="entry name" value="Polysacc_deac_1"/>
    <property type="match status" value="1"/>
</dbReference>
<dbReference type="Proteomes" id="UP000321580">
    <property type="component" value="Unassembled WGS sequence"/>
</dbReference>
<dbReference type="InterPro" id="IPR002509">
    <property type="entry name" value="NODB_dom"/>
</dbReference>
<gene>
    <name evidence="2" type="ORF">FRY97_00830</name>
</gene>
<dbReference type="InterPro" id="IPR011330">
    <property type="entry name" value="Glyco_hydro/deAcase_b/a-brl"/>
</dbReference>
<evidence type="ECO:0000259" key="1">
    <source>
        <dbReference type="PROSITE" id="PS51677"/>
    </source>
</evidence>
<comment type="caution">
    <text evidence="2">The sequence shown here is derived from an EMBL/GenBank/DDBJ whole genome shotgun (WGS) entry which is preliminary data.</text>
</comment>
<dbReference type="AlphaFoldDB" id="A0A5C6S7A1"/>
<organism evidence="2 3">
    <name type="scientific">Phaeodactylibacter luteus</name>
    <dbReference type="NCBI Taxonomy" id="1564516"/>
    <lineage>
        <taxon>Bacteria</taxon>
        <taxon>Pseudomonadati</taxon>
        <taxon>Bacteroidota</taxon>
        <taxon>Saprospiria</taxon>
        <taxon>Saprospirales</taxon>
        <taxon>Haliscomenobacteraceae</taxon>
        <taxon>Phaeodactylibacter</taxon>
    </lineage>
</organism>
<dbReference type="PROSITE" id="PS51677">
    <property type="entry name" value="NODB"/>
    <property type="match status" value="1"/>
</dbReference>
<dbReference type="InterPro" id="IPR050248">
    <property type="entry name" value="Polysacc_deacetylase_ArnD"/>
</dbReference>
<dbReference type="GO" id="GO:0005975">
    <property type="term" value="P:carbohydrate metabolic process"/>
    <property type="evidence" value="ECO:0007669"/>
    <property type="project" value="InterPro"/>
</dbReference>
<dbReference type="CDD" id="cd10917">
    <property type="entry name" value="CE4_NodB_like_6s_7s"/>
    <property type="match status" value="1"/>
</dbReference>
<reference evidence="2 3" key="1">
    <citation type="submission" date="2019-08" db="EMBL/GenBank/DDBJ databases">
        <title>Genome of Phaeodactylibacter luteus.</title>
        <authorList>
            <person name="Bowman J.P."/>
        </authorList>
    </citation>
    <scope>NUCLEOTIDE SEQUENCE [LARGE SCALE GENOMIC DNA]</scope>
    <source>
        <strain evidence="2 3">KCTC 42180</strain>
    </source>
</reference>
<dbReference type="GO" id="GO:0016810">
    <property type="term" value="F:hydrolase activity, acting on carbon-nitrogen (but not peptide) bonds"/>
    <property type="evidence" value="ECO:0007669"/>
    <property type="project" value="InterPro"/>
</dbReference>
<feature type="domain" description="NodB homology" evidence="1">
    <location>
        <begin position="57"/>
        <end position="259"/>
    </location>
</feature>